<keyword evidence="5" id="KW-1185">Reference proteome</keyword>
<dbReference type="Gene3D" id="3.40.50.2000">
    <property type="entry name" value="Glycogen Phosphorylase B"/>
    <property type="match status" value="2"/>
</dbReference>
<gene>
    <name evidence="4" type="ORF">C427_1642</name>
</gene>
<keyword evidence="2" id="KW-0472">Membrane</keyword>
<accession>K7A0L7</accession>
<dbReference type="KEGG" id="gps:C427_1642"/>
<name>K7A0L7_9ALTE</name>
<keyword evidence="2" id="KW-1133">Transmembrane helix</keyword>
<feature type="domain" description="Glycosyl transferase family 1" evidence="3">
    <location>
        <begin position="178"/>
        <end position="327"/>
    </location>
</feature>
<dbReference type="OrthoDB" id="9792269at2"/>
<dbReference type="Pfam" id="PF00534">
    <property type="entry name" value="Glycos_transf_1"/>
    <property type="match status" value="1"/>
</dbReference>
<feature type="transmembrane region" description="Helical" evidence="2">
    <location>
        <begin position="44"/>
        <end position="62"/>
    </location>
</feature>
<keyword evidence="2" id="KW-0812">Transmembrane</keyword>
<dbReference type="Proteomes" id="UP000011864">
    <property type="component" value="Chromosome"/>
</dbReference>
<keyword evidence="1" id="KW-0808">Transferase</keyword>
<evidence type="ECO:0000256" key="2">
    <source>
        <dbReference type="SAM" id="Phobius"/>
    </source>
</evidence>
<dbReference type="eggNOG" id="COG0438">
    <property type="taxonomic scope" value="Bacteria"/>
</dbReference>
<evidence type="ECO:0000313" key="5">
    <source>
        <dbReference type="Proteomes" id="UP000011864"/>
    </source>
</evidence>
<dbReference type="RefSeq" id="WP_007634915.1">
    <property type="nucleotide sequence ID" value="NC_020514.1"/>
</dbReference>
<dbReference type="GO" id="GO:0009103">
    <property type="term" value="P:lipopolysaccharide biosynthetic process"/>
    <property type="evidence" value="ECO:0007669"/>
    <property type="project" value="TreeGrafter"/>
</dbReference>
<protein>
    <recommendedName>
        <fullName evidence="3">Glycosyl transferase family 1 domain-containing protein</fullName>
    </recommendedName>
</protein>
<evidence type="ECO:0000256" key="1">
    <source>
        <dbReference type="ARBA" id="ARBA00022679"/>
    </source>
</evidence>
<dbReference type="PANTHER" id="PTHR46401">
    <property type="entry name" value="GLYCOSYLTRANSFERASE WBBK-RELATED"/>
    <property type="match status" value="1"/>
</dbReference>
<dbReference type="AlphaFoldDB" id="K7A0L7"/>
<dbReference type="SUPFAM" id="SSF53756">
    <property type="entry name" value="UDP-Glycosyltransferase/glycogen phosphorylase"/>
    <property type="match status" value="1"/>
</dbReference>
<dbReference type="PATRIC" id="fig|1129794.4.peg.1626"/>
<evidence type="ECO:0000259" key="3">
    <source>
        <dbReference type="Pfam" id="PF00534"/>
    </source>
</evidence>
<dbReference type="HOGENOM" id="CLU_009583_27_1_6"/>
<dbReference type="EMBL" id="CP003837">
    <property type="protein sequence ID" value="AGH43751.1"/>
    <property type="molecule type" value="Genomic_DNA"/>
</dbReference>
<dbReference type="GO" id="GO:0016757">
    <property type="term" value="F:glycosyltransferase activity"/>
    <property type="evidence" value="ECO:0007669"/>
    <property type="project" value="InterPro"/>
</dbReference>
<dbReference type="PANTHER" id="PTHR46401:SF2">
    <property type="entry name" value="GLYCOSYLTRANSFERASE WBBK-RELATED"/>
    <property type="match status" value="1"/>
</dbReference>
<sequence>MKDVLWIMPPKRLINSGVYKYSDLIINSAPNIQKLHLPNNKLRYIFQFLILPFILIFSSMIYKKVIFAEEGYGFLVPFFLREKIIIVHDIRTSDEVTSFKEWLKSIYIKLSLLGIRYSNKIICVSKFTENSLKSNNICDFSTTSVSVIYNAIEKEVLLTDGTVDKKLVDFVNNAKQFPNKVVFLYVGSDETRKNTIALVKALNSASPTFSKNIFLLKVGRPINESNFELVNKQLVSSNNITGFLCLSEVSSIDLDYVYSMSDVFIMPSTFEGFGRTPIEAQCYGLPVISTDAAALAEVLGDSCIRIPAPYGSEQIKFAIDKWLSCYNNQDLILTGHQNAQRFSKESVVKQFKEFIQ</sequence>
<reference evidence="4 5" key="1">
    <citation type="journal article" date="2013" name="Genome Announc.">
        <title>Complete Genome Sequence of Glaciecola psychrophila Strain 170T.</title>
        <authorList>
            <person name="Yin J."/>
            <person name="Chen J."/>
            <person name="Liu G."/>
            <person name="Yu Y."/>
            <person name="Song L."/>
            <person name="Wang X."/>
            <person name="Qu X."/>
        </authorList>
    </citation>
    <scope>NUCLEOTIDE SEQUENCE [LARGE SCALE GENOMIC DNA]</scope>
    <source>
        <strain evidence="4 5">170</strain>
    </source>
</reference>
<dbReference type="InterPro" id="IPR001296">
    <property type="entry name" value="Glyco_trans_1"/>
</dbReference>
<proteinExistence type="predicted"/>
<organism evidence="4 5">
    <name type="scientific">Paraglaciecola psychrophila 170</name>
    <dbReference type="NCBI Taxonomy" id="1129794"/>
    <lineage>
        <taxon>Bacteria</taxon>
        <taxon>Pseudomonadati</taxon>
        <taxon>Pseudomonadota</taxon>
        <taxon>Gammaproteobacteria</taxon>
        <taxon>Alteromonadales</taxon>
        <taxon>Alteromonadaceae</taxon>
        <taxon>Paraglaciecola</taxon>
    </lineage>
</organism>
<dbReference type="STRING" id="1129794.C427_1642"/>
<evidence type="ECO:0000313" key="4">
    <source>
        <dbReference type="EMBL" id="AGH43751.1"/>
    </source>
</evidence>